<evidence type="ECO:0000256" key="5">
    <source>
        <dbReference type="ARBA" id="ARBA00013220"/>
    </source>
</evidence>
<keyword evidence="11" id="KW-0472">Membrane</keyword>
<feature type="transmembrane region" description="Helical" evidence="11">
    <location>
        <begin position="43"/>
        <end position="61"/>
    </location>
</feature>
<comment type="cofactor">
    <cofactor evidence="1">
        <name>pyridoxal 5'-phosphate</name>
        <dbReference type="ChEBI" id="CHEBI:597326"/>
    </cofactor>
</comment>
<accession>A0ABV2AIK2</accession>
<keyword evidence="10" id="KW-0012">Acyltransferase</keyword>
<dbReference type="InterPro" id="IPR015421">
    <property type="entry name" value="PyrdxlP-dep_Trfase_major"/>
</dbReference>
<organism evidence="13 14">
    <name type="scientific">Bonamia ostreae</name>
    <dbReference type="NCBI Taxonomy" id="126728"/>
    <lineage>
        <taxon>Eukaryota</taxon>
        <taxon>Sar</taxon>
        <taxon>Rhizaria</taxon>
        <taxon>Endomyxa</taxon>
        <taxon>Ascetosporea</taxon>
        <taxon>Haplosporida</taxon>
        <taxon>Bonamia</taxon>
    </lineage>
</organism>
<keyword evidence="11" id="KW-1133">Transmembrane helix</keyword>
<gene>
    <name evidence="13" type="ORF">MHBO_001322</name>
</gene>
<evidence type="ECO:0000256" key="2">
    <source>
        <dbReference type="ARBA" id="ARBA00004760"/>
    </source>
</evidence>
<evidence type="ECO:0000256" key="10">
    <source>
        <dbReference type="ARBA" id="ARBA00023315"/>
    </source>
</evidence>
<dbReference type="Gene3D" id="3.90.1150.10">
    <property type="entry name" value="Aspartate Aminotransferase, domain 1"/>
    <property type="match status" value="1"/>
</dbReference>
<feature type="domain" description="Aminotransferase class I/classII large" evidence="12">
    <location>
        <begin position="138"/>
        <end position="487"/>
    </location>
</feature>
<reference evidence="13 14" key="1">
    <citation type="journal article" date="2024" name="BMC Biol.">
        <title>Comparative genomics of Ascetosporea gives new insight into the evolutionary basis for animal parasitism in Rhizaria.</title>
        <authorList>
            <person name="Hiltunen Thoren M."/>
            <person name="Onut-Brannstrom I."/>
            <person name="Alfjorden A."/>
            <person name="Peckova H."/>
            <person name="Swords F."/>
            <person name="Hooper C."/>
            <person name="Holzer A.S."/>
            <person name="Bass D."/>
            <person name="Burki F."/>
        </authorList>
    </citation>
    <scope>NUCLEOTIDE SEQUENCE [LARGE SCALE GENOMIC DNA]</scope>
    <source>
        <strain evidence="13">20-A016</strain>
    </source>
</reference>
<keyword evidence="7" id="KW-0663">Pyridoxal phosphate</keyword>
<keyword evidence="9" id="KW-0443">Lipid metabolism</keyword>
<evidence type="ECO:0000256" key="1">
    <source>
        <dbReference type="ARBA" id="ARBA00001933"/>
    </source>
</evidence>
<dbReference type="EC" id="2.3.1.50" evidence="5"/>
<comment type="pathway">
    <text evidence="3">Sphingolipid metabolism.</text>
</comment>
<evidence type="ECO:0000259" key="12">
    <source>
        <dbReference type="Pfam" id="PF00155"/>
    </source>
</evidence>
<keyword evidence="8" id="KW-0746">Sphingolipid metabolism</keyword>
<evidence type="ECO:0000256" key="11">
    <source>
        <dbReference type="SAM" id="Phobius"/>
    </source>
</evidence>
<dbReference type="Proteomes" id="UP001439008">
    <property type="component" value="Unassembled WGS sequence"/>
</dbReference>
<proteinExistence type="inferred from homology"/>
<evidence type="ECO:0000256" key="8">
    <source>
        <dbReference type="ARBA" id="ARBA00022919"/>
    </source>
</evidence>
<dbReference type="Pfam" id="PF00155">
    <property type="entry name" value="Aminotran_1_2"/>
    <property type="match status" value="1"/>
</dbReference>
<dbReference type="InterPro" id="IPR004839">
    <property type="entry name" value="Aminotransferase_I/II_large"/>
</dbReference>
<evidence type="ECO:0000256" key="3">
    <source>
        <dbReference type="ARBA" id="ARBA00004991"/>
    </source>
</evidence>
<dbReference type="InterPro" id="IPR050087">
    <property type="entry name" value="AON_synthase_class-II"/>
</dbReference>
<keyword evidence="14" id="KW-1185">Reference proteome</keyword>
<comment type="caution">
    <text evidence="13">The sequence shown here is derived from an EMBL/GenBank/DDBJ whole genome shotgun (WGS) entry which is preliminary data.</text>
</comment>
<dbReference type="InterPro" id="IPR015424">
    <property type="entry name" value="PyrdxlP-dep_Trfase"/>
</dbReference>
<evidence type="ECO:0000256" key="4">
    <source>
        <dbReference type="ARBA" id="ARBA00008392"/>
    </source>
</evidence>
<dbReference type="Gene3D" id="3.40.640.10">
    <property type="entry name" value="Type I PLP-dependent aspartate aminotransferase-like (Major domain)"/>
    <property type="match status" value="1"/>
</dbReference>
<evidence type="ECO:0000313" key="13">
    <source>
        <dbReference type="EMBL" id="MES1919502.1"/>
    </source>
</evidence>
<name>A0ABV2AIK2_9EUKA</name>
<dbReference type="PANTHER" id="PTHR13693">
    <property type="entry name" value="CLASS II AMINOTRANSFERASE/8-AMINO-7-OXONONANOATE SYNTHASE"/>
    <property type="match status" value="1"/>
</dbReference>
<keyword evidence="11" id="KW-0812">Transmembrane</keyword>
<dbReference type="SUPFAM" id="SSF53383">
    <property type="entry name" value="PLP-dependent transferases"/>
    <property type="match status" value="1"/>
</dbReference>
<comment type="pathway">
    <text evidence="2">Lipid metabolism; sphingolipid metabolism.</text>
</comment>
<evidence type="ECO:0000256" key="6">
    <source>
        <dbReference type="ARBA" id="ARBA00022679"/>
    </source>
</evidence>
<dbReference type="InterPro" id="IPR015422">
    <property type="entry name" value="PyrdxlP-dep_Trfase_small"/>
</dbReference>
<evidence type="ECO:0000256" key="7">
    <source>
        <dbReference type="ARBA" id="ARBA00022898"/>
    </source>
</evidence>
<dbReference type="EMBL" id="JBDODL010000310">
    <property type="protein sequence ID" value="MES1919502.1"/>
    <property type="molecule type" value="Genomic_DNA"/>
</dbReference>
<comment type="similarity">
    <text evidence="4">Belongs to the class-II pyridoxal-phosphate-dependent aminotransferase family.</text>
</comment>
<dbReference type="PANTHER" id="PTHR13693:SF2">
    <property type="entry name" value="SERINE PALMITOYLTRANSFERASE 1"/>
    <property type="match status" value="1"/>
</dbReference>
<sequence>MKNFFTKAIRKILTDFKLHDHFFVAVAQKWAKKLAYAFWRDKYHVFVEVFLLVFIVSYFFIEKPFKAKKPKELSEQEKEKLIEEWVPEPLIKKSPRFDDIVPPLFLESAVSTVVTIEEKKYSNFASPDFLNIANRPELKETACRIVRKYAVGSCGPRGFYGSTDVHLSLEKKISALYGSKNCVIYSDTIGCVSSVIAAFSKKRDIILCDSACNFFIKHGVKISHSESFFYEHNNMQSLEKLMIAVKKQDETTKRPLTRRFIVAEGVFRDRADILDLRKLLELKRKYHYRLILDDSFAVGVLGLRGSLDYLKIPLSEIEIYCSSLNFAFGSVCSFCVGDEDVSNYQRLGSAGYCFSASAPPFTAGASSTAIDIVTIEQWRINKLNQITKYFWSKINSLKSNLELHKFEILGEHPVPFCHLRQKNGGKEENENFLMLAKIVKSLRNFGILVEFSRPNCIDGYPSKRGSIRINVNCEHSVEQIDFLANSIKKILNTF</sequence>
<evidence type="ECO:0000313" key="14">
    <source>
        <dbReference type="Proteomes" id="UP001439008"/>
    </source>
</evidence>
<protein>
    <recommendedName>
        <fullName evidence="5">serine C-palmitoyltransferase</fullName>
        <ecNumber evidence="5">2.3.1.50</ecNumber>
    </recommendedName>
</protein>
<keyword evidence="6" id="KW-0808">Transferase</keyword>
<evidence type="ECO:0000256" key="9">
    <source>
        <dbReference type="ARBA" id="ARBA00023098"/>
    </source>
</evidence>